<dbReference type="PIRSF" id="PIRSF036603">
    <property type="entry name" value="DPol_eta"/>
    <property type="match status" value="1"/>
</dbReference>
<dbReference type="EMBL" id="LFYR01000957">
    <property type="protein sequence ID" value="KMZ66775.1"/>
    <property type="molecule type" value="Genomic_DNA"/>
</dbReference>
<keyword evidence="7" id="KW-0548">Nucleotidyltransferase</keyword>
<dbReference type="GO" id="GO:0042276">
    <property type="term" value="P:error-prone translesion synthesis"/>
    <property type="evidence" value="ECO:0000318"/>
    <property type="project" value="GO_Central"/>
</dbReference>
<evidence type="ECO:0000259" key="15">
    <source>
        <dbReference type="PROSITE" id="PS50173"/>
    </source>
</evidence>
<keyword evidence="10" id="KW-0460">Magnesium</keyword>
<dbReference type="FunFam" id="3.40.1170.60:FF:000003">
    <property type="entry name" value="DNA polymerase eta"/>
    <property type="match status" value="1"/>
</dbReference>
<dbReference type="STRING" id="29655.A0A0K9PEX9"/>
<dbReference type="GO" id="GO:0003684">
    <property type="term" value="F:damaged DNA binding"/>
    <property type="evidence" value="ECO:0007669"/>
    <property type="project" value="InterPro"/>
</dbReference>
<protein>
    <recommendedName>
        <fullName evidence="13">DNA polymerase eta</fullName>
        <ecNumber evidence="5">2.7.7.7</ecNumber>
    </recommendedName>
</protein>
<evidence type="ECO:0000256" key="13">
    <source>
        <dbReference type="ARBA" id="ARBA00044975"/>
    </source>
</evidence>
<gene>
    <name evidence="16" type="ORF">ZOSMA_289G00160</name>
</gene>
<evidence type="ECO:0000256" key="3">
    <source>
        <dbReference type="ARBA" id="ARBA00004123"/>
    </source>
</evidence>
<dbReference type="Proteomes" id="UP000036987">
    <property type="component" value="Unassembled WGS sequence"/>
</dbReference>
<dbReference type="InterPro" id="IPR001126">
    <property type="entry name" value="UmuC"/>
</dbReference>
<organism evidence="16 17">
    <name type="scientific">Zostera marina</name>
    <name type="common">Eelgrass</name>
    <dbReference type="NCBI Taxonomy" id="29655"/>
    <lineage>
        <taxon>Eukaryota</taxon>
        <taxon>Viridiplantae</taxon>
        <taxon>Streptophyta</taxon>
        <taxon>Embryophyta</taxon>
        <taxon>Tracheophyta</taxon>
        <taxon>Spermatophyta</taxon>
        <taxon>Magnoliopsida</taxon>
        <taxon>Liliopsida</taxon>
        <taxon>Zosteraceae</taxon>
        <taxon>Zostera</taxon>
    </lineage>
</organism>
<sequence length="628" mass="70013">MIPIGRPESHREKRVIAHIDMDCFYVQVEQRKNPKLRGLPTAVVQYNSWKGGGLIAVGYEARTFGVKRSMRGDEAKKVCPDIHLIQVPTARGKANLNLYRDAGSEVVSILAAEGRCERASIDEVYLDLTDAAERMLSEMSSVGIQEIDEQVIKSHILGLPKNADEMDKIVKDWICKTDADHQDKLLACGAIIVARLRMNVLKETTFTCSAGIAHNKMLAKLASAMHKPAQQTIVPSSSIKELLASFPIKKMKQLGGKLGVSLERELGISFVGDLLQYSKEKLQDRYNINTGTWLWNIARGINAEEVQGRLLPKSHGCGKTFAGSQALKTAATVEHWLNELCEELNERIQADLEKNKRVAKTLTLHATAFKSNNGDFQKKFPSKSCPLRYGAAKIKEDAFKLFDFSLKEFISPQGAAWGVTSLSVTASKFLAIPSGTSSILRFLSENHSKQQSSSVDSDELSIYGTDLEIVYETSPKKKTNSSIHEESVICRSISAPTKCNKKSNKIKQKNKEACSIFKYFHSNDASSSILNEPSVNEVVENYTSSCQPENECSVELIEDPDCNEITSNNQPANKTESWKYNADNIDLTVIDELPLEIQNELKEWLRPYKQAKMAKKYSIADYFSPSKK</sequence>
<dbReference type="PANTHER" id="PTHR45873:SF1">
    <property type="entry name" value="DNA POLYMERASE ETA"/>
    <property type="match status" value="1"/>
</dbReference>
<evidence type="ECO:0000256" key="4">
    <source>
        <dbReference type="ARBA" id="ARBA00010945"/>
    </source>
</evidence>
<name>A0A0K9PEX9_ZOSMR</name>
<proteinExistence type="inferred from homology"/>
<dbReference type="SUPFAM" id="SSF100879">
    <property type="entry name" value="Lesion bypass DNA polymerase (Y-family), little finger domain"/>
    <property type="match status" value="1"/>
</dbReference>
<evidence type="ECO:0000256" key="12">
    <source>
        <dbReference type="ARBA" id="ARBA00023242"/>
    </source>
</evidence>
<dbReference type="Pfam" id="PF00817">
    <property type="entry name" value="IMS"/>
    <property type="match status" value="1"/>
</dbReference>
<evidence type="ECO:0000313" key="16">
    <source>
        <dbReference type="EMBL" id="KMZ66775.1"/>
    </source>
</evidence>
<evidence type="ECO:0000256" key="5">
    <source>
        <dbReference type="ARBA" id="ARBA00012417"/>
    </source>
</evidence>
<evidence type="ECO:0000256" key="8">
    <source>
        <dbReference type="ARBA" id="ARBA00022723"/>
    </source>
</evidence>
<evidence type="ECO:0000256" key="14">
    <source>
        <dbReference type="ARBA" id="ARBA00049244"/>
    </source>
</evidence>
<keyword evidence="16" id="KW-0239">DNA-directed DNA polymerase</keyword>
<keyword evidence="6" id="KW-0808">Transferase</keyword>
<dbReference type="PANTHER" id="PTHR45873">
    <property type="entry name" value="DNA POLYMERASE ETA"/>
    <property type="match status" value="1"/>
</dbReference>
<dbReference type="SUPFAM" id="SSF56672">
    <property type="entry name" value="DNA/RNA polymerases"/>
    <property type="match status" value="1"/>
</dbReference>
<dbReference type="GO" id="GO:0009314">
    <property type="term" value="P:response to radiation"/>
    <property type="evidence" value="ECO:0000318"/>
    <property type="project" value="GO_Central"/>
</dbReference>
<keyword evidence="11" id="KW-0234">DNA repair</keyword>
<dbReference type="InterPro" id="IPR043128">
    <property type="entry name" value="Rev_trsase/Diguanyl_cyclase"/>
</dbReference>
<dbReference type="FunFam" id="1.10.150.20:FF:000014">
    <property type="entry name" value="Polymerase (DNA directed), eta"/>
    <property type="match status" value="1"/>
</dbReference>
<comment type="similarity">
    <text evidence="4">Belongs to the DNA polymerase type-Y family.</text>
</comment>
<dbReference type="Gene3D" id="3.30.1490.100">
    <property type="entry name" value="DNA polymerase, Y-family, little finger domain"/>
    <property type="match status" value="1"/>
</dbReference>
<dbReference type="FunFam" id="3.30.1490.100:FF:000006">
    <property type="entry name" value="DNA polymerase eta"/>
    <property type="match status" value="1"/>
</dbReference>
<evidence type="ECO:0000256" key="7">
    <source>
        <dbReference type="ARBA" id="ARBA00022695"/>
    </source>
</evidence>
<dbReference type="GO" id="GO:0035861">
    <property type="term" value="C:site of double-strand break"/>
    <property type="evidence" value="ECO:0000318"/>
    <property type="project" value="GO_Central"/>
</dbReference>
<comment type="caution">
    <text evidence="16">The sequence shown here is derived from an EMBL/GenBank/DDBJ whole genome shotgun (WGS) entry which is preliminary data.</text>
</comment>
<dbReference type="OMA" id="AKSKWIN"/>
<dbReference type="OrthoDB" id="5723at2759"/>
<reference evidence="17" key="1">
    <citation type="journal article" date="2016" name="Nature">
        <title>The genome of the seagrass Zostera marina reveals angiosperm adaptation to the sea.</title>
        <authorList>
            <person name="Olsen J.L."/>
            <person name="Rouze P."/>
            <person name="Verhelst B."/>
            <person name="Lin Y.-C."/>
            <person name="Bayer T."/>
            <person name="Collen J."/>
            <person name="Dattolo E."/>
            <person name="De Paoli E."/>
            <person name="Dittami S."/>
            <person name="Maumus F."/>
            <person name="Michel G."/>
            <person name="Kersting A."/>
            <person name="Lauritano C."/>
            <person name="Lohaus R."/>
            <person name="Toepel M."/>
            <person name="Tonon T."/>
            <person name="Vanneste K."/>
            <person name="Amirebrahimi M."/>
            <person name="Brakel J."/>
            <person name="Bostroem C."/>
            <person name="Chovatia M."/>
            <person name="Grimwood J."/>
            <person name="Jenkins J.W."/>
            <person name="Jueterbock A."/>
            <person name="Mraz A."/>
            <person name="Stam W.T."/>
            <person name="Tice H."/>
            <person name="Bornberg-Bauer E."/>
            <person name="Green P.J."/>
            <person name="Pearson G.A."/>
            <person name="Procaccini G."/>
            <person name="Duarte C.M."/>
            <person name="Schmutz J."/>
            <person name="Reusch T.B.H."/>
            <person name="Van de Peer Y."/>
        </authorList>
    </citation>
    <scope>NUCLEOTIDE SEQUENCE [LARGE SCALE GENOMIC DNA]</scope>
    <source>
        <strain evidence="17">cv. Finnish</strain>
    </source>
</reference>
<comment type="catalytic activity">
    <reaction evidence="14">
        <text>DNA(n) + a 2'-deoxyribonucleoside 5'-triphosphate = DNA(n+1) + diphosphate</text>
        <dbReference type="Rhea" id="RHEA:22508"/>
        <dbReference type="Rhea" id="RHEA-COMP:17339"/>
        <dbReference type="Rhea" id="RHEA-COMP:17340"/>
        <dbReference type="ChEBI" id="CHEBI:33019"/>
        <dbReference type="ChEBI" id="CHEBI:61560"/>
        <dbReference type="ChEBI" id="CHEBI:173112"/>
        <dbReference type="EC" id="2.7.7.7"/>
    </reaction>
</comment>
<keyword evidence="17" id="KW-1185">Reference proteome</keyword>
<dbReference type="GO" id="GO:0009411">
    <property type="term" value="P:response to UV"/>
    <property type="evidence" value="ECO:0007669"/>
    <property type="project" value="UniProtKB-ARBA"/>
</dbReference>
<dbReference type="Pfam" id="PF21704">
    <property type="entry name" value="POLH-Rev1_HhH"/>
    <property type="match status" value="1"/>
</dbReference>
<dbReference type="Gene3D" id="3.40.1170.60">
    <property type="match status" value="1"/>
</dbReference>
<comment type="cofactor">
    <cofactor evidence="2">
        <name>Mg(2+)</name>
        <dbReference type="ChEBI" id="CHEBI:18420"/>
    </cofactor>
</comment>
<comment type="subcellular location">
    <subcellularLocation>
        <location evidence="3">Nucleus</location>
    </subcellularLocation>
</comment>
<dbReference type="InterPro" id="IPR017961">
    <property type="entry name" value="DNA_pol_Y-fam_little_finger"/>
</dbReference>
<dbReference type="FunFam" id="3.30.70.270:FF:000029">
    <property type="entry name" value="DNA polymerase eta"/>
    <property type="match status" value="1"/>
</dbReference>
<dbReference type="Gene3D" id="3.30.70.270">
    <property type="match status" value="1"/>
</dbReference>
<dbReference type="InterPro" id="IPR052230">
    <property type="entry name" value="DNA_polymerase_eta"/>
</dbReference>
<evidence type="ECO:0000256" key="10">
    <source>
        <dbReference type="ARBA" id="ARBA00022842"/>
    </source>
</evidence>
<evidence type="ECO:0000256" key="9">
    <source>
        <dbReference type="ARBA" id="ARBA00022763"/>
    </source>
</evidence>
<evidence type="ECO:0000256" key="2">
    <source>
        <dbReference type="ARBA" id="ARBA00001946"/>
    </source>
</evidence>
<accession>A0A0K9PEX9</accession>
<dbReference type="EC" id="2.7.7.7" evidence="5"/>
<dbReference type="GO" id="GO:0006281">
    <property type="term" value="P:DNA repair"/>
    <property type="evidence" value="ECO:0007669"/>
    <property type="project" value="UniProtKB-KW"/>
</dbReference>
<dbReference type="InterPro" id="IPR043502">
    <property type="entry name" value="DNA/RNA_pol_sf"/>
</dbReference>
<dbReference type="GO" id="GO:0003887">
    <property type="term" value="F:DNA-directed DNA polymerase activity"/>
    <property type="evidence" value="ECO:0000318"/>
    <property type="project" value="GO_Central"/>
</dbReference>
<evidence type="ECO:0000313" key="17">
    <source>
        <dbReference type="Proteomes" id="UP000036987"/>
    </source>
</evidence>
<dbReference type="InterPro" id="IPR036775">
    <property type="entry name" value="DNA_pol_Y-fam_lit_finger_sf"/>
</dbReference>
<comment type="cofactor">
    <cofactor evidence="1">
        <name>Mn(2+)</name>
        <dbReference type="ChEBI" id="CHEBI:29035"/>
    </cofactor>
</comment>
<keyword evidence="9" id="KW-0227">DNA damage</keyword>
<keyword evidence="8" id="KW-0479">Metal-binding</keyword>
<dbReference type="GO" id="GO:0005657">
    <property type="term" value="C:replication fork"/>
    <property type="evidence" value="ECO:0000318"/>
    <property type="project" value="GO_Central"/>
</dbReference>
<evidence type="ECO:0000256" key="11">
    <source>
        <dbReference type="ARBA" id="ARBA00023204"/>
    </source>
</evidence>
<keyword evidence="12" id="KW-0539">Nucleus</keyword>
<dbReference type="GO" id="GO:0005634">
    <property type="term" value="C:nucleus"/>
    <property type="evidence" value="ECO:0000318"/>
    <property type="project" value="GO_Central"/>
</dbReference>
<dbReference type="Gene3D" id="1.10.150.20">
    <property type="entry name" value="5' to 3' exonuclease, C-terminal subdomain"/>
    <property type="match status" value="1"/>
</dbReference>
<feature type="domain" description="UmuC" evidence="15">
    <location>
        <begin position="16"/>
        <end position="255"/>
    </location>
</feature>
<dbReference type="AlphaFoldDB" id="A0A0K9PEX9"/>
<dbReference type="Pfam" id="PF11799">
    <property type="entry name" value="IMS_C"/>
    <property type="match status" value="1"/>
</dbReference>
<evidence type="ECO:0000256" key="6">
    <source>
        <dbReference type="ARBA" id="ARBA00022679"/>
    </source>
</evidence>
<dbReference type="GO" id="GO:0046872">
    <property type="term" value="F:metal ion binding"/>
    <property type="evidence" value="ECO:0007669"/>
    <property type="project" value="UniProtKB-KW"/>
</dbReference>
<evidence type="ECO:0000256" key="1">
    <source>
        <dbReference type="ARBA" id="ARBA00001936"/>
    </source>
</evidence>
<dbReference type="PROSITE" id="PS50173">
    <property type="entry name" value="UMUC"/>
    <property type="match status" value="1"/>
</dbReference>